<proteinExistence type="predicted"/>
<accession>A0A853CC82</accession>
<dbReference type="PANTHER" id="PTHR45947">
    <property type="entry name" value="SULFOQUINOVOSYL TRANSFERASE SQD2"/>
    <property type="match status" value="1"/>
</dbReference>
<dbReference type="GO" id="GO:0016757">
    <property type="term" value="F:glycosyltransferase activity"/>
    <property type="evidence" value="ECO:0007669"/>
    <property type="project" value="UniProtKB-KW"/>
</dbReference>
<keyword evidence="1" id="KW-0328">Glycosyltransferase</keyword>
<dbReference type="RefSeq" id="WP_179715339.1">
    <property type="nucleotide sequence ID" value="NZ_JACBZT010000001.1"/>
</dbReference>
<dbReference type="Pfam" id="PF00534">
    <property type="entry name" value="Glycos_transf_1"/>
    <property type="match status" value="1"/>
</dbReference>
<evidence type="ECO:0000313" key="6">
    <source>
        <dbReference type="Proteomes" id="UP000541969"/>
    </source>
</evidence>
<protein>
    <submittedName>
        <fullName evidence="5">Glycosyltransferase involved in cell wall biosynthesis</fullName>
    </submittedName>
</protein>
<evidence type="ECO:0000259" key="4">
    <source>
        <dbReference type="Pfam" id="PF13579"/>
    </source>
</evidence>
<dbReference type="InterPro" id="IPR001296">
    <property type="entry name" value="Glyco_trans_1"/>
</dbReference>
<dbReference type="Pfam" id="PF13579">
    <property type="entry name" value="Glyco_trans_4_4"/>
    <property type="match status" value="1"/>
</dbReference>
<dbReference type="SUPFAM" id="SSF53756">
    <property type="entry name" value="UDP-Glycosyltransferase/glycogen phosphorylase"/>
    <property type="match status" value="1"/>
</dbReference>
<dbReference type="CDD" id="cd03801">
    <property type="entry name" value="GT4_PimA-like"/>
    <property type="match status" value="1"/>
</dbReference>
<feature type="domain" description="Glycosyl transferase family 1" evidence="3">
    <location>
        <begin position="196"/>
        <end position="352"/>
    </location>
</feature>
<gene>
    <name evidence="5" type="ORF">GGQ55_000924</name>
</gene>
<dbReference type="AlphaFoldDB" id="A0A853CC82"/>
<keyword evidence="2 5" id="KW-0808">Transferase</keyword>
<dbReference type="InterPro" id="IPR028098">
    <property type="entry name" value="Glyco_trans_4-like_N"/>
</dbReference>
<organism evidence="5 6">
    <name type="scientific">Petropleomorpha daqingensis</name>
    <dbReference type="NCBI Taxonomy" id="2026353"/>
    <lineage>
        <taxon>Bacteria</taxon>
        <taxon>Bacillati</taxon>
        <taxon>Actinomycetota</taxon>
        <taxon>Actinomycetes</taxon>
        <taxon>Geodermatophilales</taxon>
        <taxon>Geodermatophilaceae</taxon>
        <taxon>Petropleomorpha</taxon>
    </lineage>
</organism>
<evidence type="ECO:0000313" key="5">
    <source>
        <dbReference type="EMBL" id="NYJ04646.1"/>
    </source>
</evidence>
<feature type="domain" description="Glycosyltransferase subfamily 4-like N-terminal" evidence="4">
    <location>
        <begin position="20"/>
        <end position="176"/>
    </location>
</feature>
<sequence>MSRRLDVLLALDYYAPYVSGLTNVARDVAEGLVERGHRVRVIAAWHDRRLPEREVIAGVEVERAPVLARFGKAVVSPALVRRVVAAARGASVTNLHLPMPEAGAIAPFVRSPLVVTYHCDVSPPPGAVGRLESAGVDLSSRVALRRAGSVVVTSDDYARASRVWPAMAGRTAVVPPPCHERRPGEPRFRDGAGLHVGFLGRIVEEKGLQHLVRGFQLLDDPEARLVIGGDFAEVAGGSVVDQVRRAVDGDPRIQLLGFLSEEQIADLYASIDVFALPSVNAFEAFGIVQVEAMMAGVPALASDLPGVRVPVRETGFGVVVPPRDPAAIADGLRRLAAKPPDAEAGRRAARERYAAPTVIDAYEELLVSAAASGR</sequence>
<dbReference type="PANTHER" id="PTHR45947:SF13">
    <property type="entry name" value="TRANSFERASE"/>
    <property type="match status" value="1"/>
</dbReference>
<evidence type="ECO:0000256" key="1">
    <source>
        <dbReference type="ARBA" id="ARBA00022676"/>
    </source>
</evidence>
<dbReference type="GO" id="GO:1901137">
    <property type="term" value="P:carbohydrate derivative biosynthetic process"/>
    <property type="evidence" value="ECO:0007669"/>
    <property type="project" value="UniProtKB-ARBA"/>
</dbReference>
<reference evidence="5 6" key="1">
    <citation type="submission" date="2020-07" db="EMBL/GenBank/DDBJ databases">
        <title>Sequencing the genomes of 1000 actinobacteria strains.</title>
        <authorList>
            <person name="Klenk H.-P."/>
        </authorList>
    </citation>
    <scope>NUCLEOTIDE SEQUENCE [LARGE SCALE GENOMIC DNA]</scope>
    <source>
        <strain evidence="5 6">DSM 104001</strain>
    </source>
</reference>
<dbReference type="Gene3D" id="3.40.50.2000">
    <property type="entry name" value="Glycogen Phosphorylase B"/>
    <property type="match status" value="2"/>
</dbReference>
<evidence type="ECO:0000259" key="3">
    <source>
        <dbReference type="Pfam" id="PF00534"/>
    </source>
</evidence>
<dbReference type="InterPro" id="IPR050194">
    <property type="entry name" value="Glycosyltransferase_grp1"/>
</dbReference>
<dbReference type="Proteomes" id="UP000541969">
    <property type="component" value="Unassembled WGS sequence"/>
</dbReference>
<name>A0A853CC82_9ACTN</name>
<dbReference type="EMBL" id="JACBZT010000001">
    <property type="protein sequence ID" value="NYJ04646.1"/>
    <property type="molecule type" value="Genomic_DNA"/>
</dbReference>
<comment type="caution">
    <text evidence="5">The sequence shown here is derived from an EMBL/GenBank/DDBJ whole genome shotgun (WGS) entry which is preliminary data.</text>
</comment>
<keyword evidence="6" id="KW-1185">Reference proteome</keyword>
<evidence type="ECO:0000256" key="2">
    <source>
        <dbReference type="ARBA" id="ARBA00022679"/>
    </source>
</evidence>